<keyword evidence="11" id="KW-0472">Membrane</keyword>
<reference evidence="13 14" key="1">
    <citation type="submission" date="2021-06" db="EMBL/GenBank/DDBJ databases">
        <authorList>
            <person name="Palmer J.M."/>
        </authorList>
    </citation>
    <scope>NUCLEOTIDE SEQUENCE [LARGE SCALE GENOMIC DNA]</scope>
    <source>
        <strain evidence="13 14">CL_MEX2019</strain>
        <tissue evidence="13">Muscle</tissue>
    </source>
</reference>
<evidence type="ECO:0000256" key="1">
    <source>
        <dbReference type="ARBA" id="ARBA00011182"/>
    </source>
</evidence>
<evidence type="ECO:0000313" key="13">
    <source>
        <dbReference type="EMBL" id="MED6287008.1"/>
    </source>
</evidence>
<proteinExistence type="inferred from homology"/>
<protein>
    <recommendedName>
        <fullName evidence="8">Metalloendopeptidase OMA1, mitochondrial</fullName>
    </recommendedName>
    <alternativeName>
        <fullName evidence="9">Overlapping with the m-AAA protease 1 homolog</fullName>
    </alternativeName>
</protein>
<gene>
    <name evidence="13" type="primary">OMA1</name>
    <name evidence="13" type="ORF">CHARACLAT_012066</name>
</gene>
<keyword evidence="3" id="KW-0479">Metal-binding</keyword>
<evidence type="ECO:0000256" key="8">
    <source>
        <dbReference type="ARBA" id="ARBA00040360"/>
    </source>
</evidence>
<keyword evidence="11" id="KW-1133">Transmembrane helix</keyword>
<sequence>MRALPAPLLWMVLKPLQKLLAILLGRSLRKWWVALPDNRRQLMHVWFRRRRWHLAAGLGVTLLILALLLLTHLDESPVTGRLRLLVFSREKYMELAALTSEAHLEEFAEQLLPVTDPLHQMVEQSVQLLAQRNKDIPEVSKVPWSVHVVESSQINAFVLPNGKVFVFTGMLGAVADVDQLMIVLGHEMAHAILDHSAEQASLSHVVDLLSLILVTAIWALCPGDSLALLGGWAKDKLMELMFNHPYSRKLEAEADQVGLHLAAKACADVRAGPVFWQQLELVDQVTGSPTLPEWLSTHPSHRNRSGQMDRLIPQALELRETCACPALPPIDPRAVFSKTVHELLEKSKEQGVRGLEGTHEPQSVSTPAGLAVFQNLLASSSNVDWLNKNRVPAVTSPLPAAAGKESQHVLQNTSQQGS</sequence>
<feature type="transmembrane region" description="Helical" evidence="11">
    <location>
        <begin position="52"/>
        <end position="73"/>
    </location>
</feature>
<keyword evidence="14" id="KW-1185">Reference proteome</keyword>
<evidence type="ECO:0000259" key="12">
    <source>
        <dbReference type="Pfam" id="PF01435"/>
    </source>
</evidence>
<evidence type="ECO:0000256" key="7">
    <source>
        <dbReference type="ARBA" id="ARBA00038233"/>
    </source>
</evidence>
<evidence type="ECO:0000256" key="9">
    <source>
        <dbReference type="ARBA" id="ARBA00042978"/>
    </source>
</evidence>
<evidence type="ECO:0000256" key="6">
    <source>
        <dbReference type="ARBA" id="ARBA00023049"/>
    </source>
</evidence>
<evidence type="ECO:0000256" key="10">
    <source>
        <dbReference type="RuleBase" id="RU003983"/>
    </source>
</evidence>
<dbReference type="PANTHER" id="PTHR22726">
    <property type="entry name" value="METALLOENDOPEPTIDASE OMA1"/>
    <property type="match status" value="1"/>
</dbReference>
<evidence type="ECO:0000256" key="5">
    <source>
        <dbReference type="ARBA" id="ARBA00022833"/>
    </source>
</evidence>
<dbReference type="PANTHER" id="PTHR22726:SF1">
    <property type="entry name" value="METALLOENDOPEPTIDASE OMA1, MITOCHONDRIAL"/>
    <property type="match status" value="1"/>
</dbReference>
<comment type="cofactor">
    <cofactor evidence="10">
        <name>Zn(2+)</name>
        <dbReference type="ChEBI" id="CHEBI:29105"/>
    </cofactor>
    <text evidence="10">Binds 1 zinc ion per subunit.</text>
</comment>
<organism evidence="13 14">
    <name type="scientific">Characodon lateralis</name>
    <dbReference type="NCBI Taxonomy" id="208331"/>
    <lineage>
        <taxon>Eukaryota</taxon>
        <taxon>Metazoa</taxon>
        <taxon>Chordata</taxon>
        <taxon>Craniata</taxon>
        <taxon>Vertebrata</taxon>
        <taxon>Euteleostomi</taxon>
        <taxon>Actinopterygii</taxon>
        <taxon>Neopterygii</taxon>
        <taxon>Teleostei</taxon>
        <taxon>Neoteleostei</taxon>
        <taxon>Acanthomorphata</taxon>
        <taxon>Ovalentaria</taxon>
        <taxon>Atherinomorphae</taxon>
        <taxon>Cyprinodontiformes</taxon>
        <taxon>Goodeidae</taxon>
        <taxon>Characodon</taxon>
    </lineage>
</organism>
<accession>A0ABU7EL29</accession>
<evidence type="ECO:0000313" key="14">
    <source>
        <dbReference type="Proteomes" id="UP001352852"/>
    </source>
</evidence>
<comment type="similarity">
    <text evidence="7 10">Belongs to the peptidase M48 family.</text>
</comment>
<dbReference type="Proteomes" id="UP001352852">
    <property type="component" value="Unassembled WGS sequence"/>
</dbReference>
<evidence type="ECO:0000256" key="3">
    <source>
        <dbReference type="ARBA" id="ARBA00022723"/>
    </source>
</evidence>
<dbReference type="Gene3D" id="3.30.2010.10">
    <property type="entry name" value="Metalloproteases ('zincins'), catalytic domain"/>
    <property type="match status" value="1"/>
</dbReference>
<dbReference type="CDD" id="cd07331">
    <property type="entry name" value="M48C_Oma1_like"/>
    <property type="match status" value="1"/>
</dbReference>
<evidence type="ECO:0000256" key="2">
    <source>
        <dbReference type="ARBA" id="ARBA00022670"/>
    </source>
</evidence>
<keyword evidence="5 10" id="KW-0862">Zinc</keyword>
<comment type="subunit">
    <text evidence="1">Homooligomer.</text>
</comment>
<name>A0ABU7EL29_9TELE</name>
<evidence type="ECO:0000256" key="11">
    <source>
        <dbReference type="SAM" id="Phobius"/>
    </source>
</evidence>
<dbReference type="InterPro" id="IPR051156">
    <property type="entry name" value="Mito/Outer_Membr_Metalloprot"/>
</dbReference>
<feature type="domain" description="Peptidase M48" evidence="12">
    <location>
        <begin position="122"/>
        <end position="305"/>
    </location>
</feature>
<dbReference type="InterPro" id="IPR001915">
    <property type="entry name" value="Peptidase_M48"/>
</dbReference>
<comment type="caution">
    <text evidence="13">The sequence shown here is derived from an EMBL/GenBank/DDBJ whole genome shotgun (WGS) entry which is preliminary data.</text>
</comment>
<keyword evidence="4 10" id="KW-0378">Hydrolase</keyword>
<keyword evidence="11" id="KW-0812">Transmembrane</keyword>
<dbReference type="Pfam" id="PF01435">
    <property type="entry name" value="Peptidase_M48"/>
    <property type="match status" value="1"/>
</dbReference>
<evidence type="ECO:0000256" key="4">
    <source>
        <dbReference type="ARBA" id="ARBA00022801"/>
    </source>
</evidence>
<keyword evidence="6 10" id="KW-0482">Metalloprotease</keyword>
<dbReference type="EMBL" id="JAHUTJ010058207">
    <property type="protein sequence ID" value="MED6287008.1"/>
    <property type="molecule type" value="Genomic_DNA"/>
</dbReference>
<keyword evidence="2 10" id="KW-0645">Protease</keyword>